<evidence type="ECO:0000313" key="7">
    <source>
        <dbReference type="Proteomes" id="UP001218218"/>
    </source>
</evidence>
<comment type="similarity">
    <text evidence="3">Belongs to the TRAFAC class TrmE-Era-EngA-EngB-Septin-like GTPase superfamily. Septin GTPase family.</text>
</comment>
<evidence type="ECO:0000256" key="3">
    <source>
        <dbReference type="RuleBase" id="RU004560"/>
    </source>
</evidence>
<evidence type="ECO:0000313" key="6">
    <source>
        <dbReference type="EMBL" id="KAJ7358012.1"/>
    </source>
</evidence>
<dbReference type="PROSITE" id="PS51719">
    <property type="entry name" value="G_SEPTIN"/>
    <property type="match status" value="1"/>
</dbReference>
<name>A0AAD7AGA6_9AGAR</name>
<dbReference type="EMBL" id="JARIHO010000007">
    <property type="protein sequence ID" value="KAJ7358012.1"/>
    <property type="molecule type" value="Genomic_DNA"/>
</dbReference>
<comment type="caution">
    <text evidence="6">The sequence shown here is derived from an EMBL/GenBank/DDBJ whole genome shotgun (WGS) entry which is preliminary data.</text>
</comment>
<evidence type="ECO:0000256" key="4">
    <source>
        <dbReference type="SAM" id="Coils"/>
    </source>
</evidence>
<dbReference type="InterPro" id="IPR016491">
    <property type="entry name" value="Septin"/>
</dbReference>
<keyword evidence="6" id="KW-0132">Cell division</keyword>
<dbReference type="GO" id="GO:0005938">
    <property type="term" value="C:cell cortex"/>
    <property type="evidence" value="ECO:0007669"/>
    <property type="project" value="UniProtKB-ARBA"/>
</dbReference>
<dbReference type="GO" id="GO:0032156">
    <property type="term" value="C:septin cytoskeleton"/>
    <property type="evidence" value="ECO:0007669"/>
    <property type="project" value="UniProtKB-ARBA"/>
</dbReference>
<dbReference type="SUPFAM" id="SSF52540">
    <property type="entry name" value="P-loop containing nucleoside triphosphate hydrolases"/>
    <property type="match status" value="1"/>
</dbReference>
<sequence>MTVLGSSNTSAPATHKKITGHVGFSNLPNQIQCKSFQDGFQLAVMVLGESGLDKTTLINTLFDSRICVPREPLHPAADWPKMVAIENIQANIEENGVRLCLTVVDTPGFGNFVDNSKSLKQIGIEFMQKLHHRVNLIPVVAKADTMTNEDIVDFKVRILSDLEIHGINIFQAPIYEDDNNDDESILETEEIVHAIPFVIVRSSNTVQTCDRCMVHGHAYPWGVVKVDNPTHCNFGKLQQLLIYMNMEELHEHTNNMFFEVWQSEQLLAMGITQDLTCVIHKAKLVKIAIAMKEVFPEKVELQEKKLKQLKVELYAQHKEIKDVLNRQCEDLLKKKAQLKSGSPDASMS</sequence>
<feature type="domain" description="Septin-type G" evidence="5">
    <location>
        <begin position="1"/>
        <end position="268"/>
    </location>
</feature>
<evidence type="ECO:0000256" key="2">
    <source>
        <dbReference type="ARBA" id="ARBA00023134"/>
    </source>
</evidence>
<dbReference type="Proteomes" id="UP001218218">
    <property type="component" value="Unassembled WGS sequence"/>
</dbReference>
<accession>A0AAD7AGA6</accession>
<dbReference type="Pfam" id="PF00735">
    <property type="entry name" value="Septin"/>
    <property type="match status" value="1"/>
</dbReference>
<dbReference type="Gene3D" id="3.40.50.300">
    <property type="entry name" value="P-loop containing nucleotide triphosphate hydrolases"/>
    <property type="match status" value="1"/>
</dbReference>
<dbReference type="PANTHER" id="PTHR18884">
    <property type="entry name" value="SEPTIN"/>
    <property type="match status" value="1"/>
</dbReference>
<keyword evidence="6" id="KW-0131">Cell cycle</keyword>
<reference evidence="6" key="1">
    <citation type="submission" date="2023-03" db="EMBL/GenBank/DDBJ databases">
        <title>Massive genome expansion in bonnet fungi (Mycena s.s.) driven by repeated elements and novel gene families across ecological guilds.</title>
        <authorList>
            <consortium name="Lawrence Berkeley National Laboratory"/>
            <person name="Harder C.B."/>
            <person name="Miyauchi S."/>
            <person name="Viragh M."/>
            <person name="Kuo A."/>
            <person name="Thoen E."/>
            <person name="Andreopoulos B."/>
            <person name="Lu D."/>
            <person name="Skrede I."/>
            <person name="Drula E."/>
            <person name="Henrissat B."/>
            <person name="Morin E."/>
            <person name="Kohler A."/>
            <person name="Barry K."/>
            <person name="LaButti K."/>
            <person name="Morin E."/>
            <person name="Salamov A."/>
            <person name="Lipzen A."/>
            <person name="Mereny Z."/>
            <person name="Hegedus B."/>
            <person name="Baldrian P."/>
            <person name="Stursova M."/>
            <person name="Weitz H."/>
            <person name="Taylor A."/>
            <person name="Grigoriev I.V."/>
            <person name="Nagy L.G."/>
            <person name="Martin F."/>
            <person name="Kauserud H."/>
        </authorList>
    </citation>
    <scope>NUCLEOTIDE SEQUENCE</scope>
    <source>
        <strain evidence="6">CBHHK002</strain>
    </source>
</reference>
<keyword evidence="4" id="KW-0175">Coiled coil</keyword>
<dbReference type="GO" id="GO:0051301">
    <property type="term" value="P:cell division"/>
    <property type="evidence" value="ECO:0007669"/>
    <property type="project" value="UniProtKB-KW"/>
</dbReference>
<dbReference type="InterPro" id="IPR027417">
    <property type="entry name" value="P-loop_NTPase"/>
</dbReference>
<dbReference type="PIRSF" id="PIRSF006698">
    <property type="entry name" value="Septin"/>
    <property type="match status" value="1"/>
</dbReference>
<organism evidence="6 7">
    <name type="scientific">Mycena albidolilacea</name>
    <dbReference type="NCBI Taxonomy" id="1033008"/>
    <lineage>
        <taxon>Eukaryota</taxon>
        <taxon>Fungi</taxon>
        <taxon>Dikarya</taxon>
        <taxon>Basidiomycota</taxon>
        <taxon>Agaricomycotina</taxon>
        <taxon>Agaricomycetes</taxon>
        <taxon>Agaricomycetidae</taxon>
        <taxon>Agaricales</taxon>
        <taxon>Marasmiineae</taxon>
        <taxon>Mycenaceae</taxon>
        <taxon>Mycena</taxon>
    </lineage>
</organism>
<proteinExistence type="inferred from homology"/>
<dbReference type="AlphaFoldDB" id="A0AAD7AGA6"/>
<evidence type="ECO:0000256" key="1">
    <source>
        <dbReference type="ARBA" id="ARBA00022741"/>
    </source>
</evidence>
<feature type="coiled-coil region" evidence="4">
    <location>
        <begin position="314"/>
        <end position="341"/>
    </location>
</feature>
<dbReference type="InterPro" id="IPR030379">
    <property type="entry name" value="G_SEPTIN_dom"/>
</dbReference>
<dbReference type="GO" id="GO:0005525">
    <property type="term" value="F:GTP binding"/>
    <property type="evidence" value="ECO:0007669"/>
    <property type="project" value="UniProtKB-KW"/>
</dbReference>
<keyword evidence="7" id="KW-1185">Reference proteome</keyword>
<evidence type="ECO:0000259" key="5">
    <source>
        <dbReference type="PROSITE" id="PS51719"/>
    </source>
</evidence>
<protein>
    <submittedName>
        <fullName evidence="6">Cell division control protein CDC3</fullName>
    </submittedName>
</protein>
<keyword evidence="2 3" id="KW-0342">GTP-binding</keyword>
<gene>
    <name evidence="6" type="ORF">DFH08DRAFT_1042752</name>
</gene>
<keyword evidence="1 3" id="KW-0547">Nucleotide-binding</keyword>